<organism evidence="1 2">
    <name type="scientific">Herpetosiphon aurantiacus (strain ATCC 23779 / DSM 785 / 114-95)</name>
    <dbReference type="NCBI Taxonomy" id="316274"/>
    <lineage>
        <taxon>Bacteria</taxon>
        <taxon>Bacillati</taxon>
        <taxon>Chloroflexota</taxon>
        <taxon>Chloroflexia</taxon>
        <taxon>Herpetosiphonales</taxon>
        <taxon>Herpetosiphonaceae</taxon>
        <taxon>Herpetosiphon</taxon>
    </lineage>
</organism>
<dbReference type="InParanoid" id="A9AVW9"/>
<dbReference type="Proteomes" id="UP000000787">
    <property type="component" value="Chromosome"/>
</dbReference>
<dbReference type="STRING" id="316274.Haur_0559"/>
<dbReference type="EMBL" id="CP000875">
    <property type="protein sequence ID" value="ABX03207.1"/>
    <property type="molecule type" value="Genomic_DNA"/>
</dbReference>
<reference evidence="1 2" key="1">
    <citation type="journal article" date="2011" name="Stand. Genomic Sci.">
        <title>Complete genome sequence of the filamentous gliding predatory bacterium Herpetosiphon aurantiacus type strain (114-95(T)).</title>
        <authorList>
            <person name="Kiss H."/>
            <person name="Nett M."/>
            <person name="Domin N."/>
            <person name="Martin K."/>
            <person name="Maresca J.A."/>
            <person name="Copeland A."/>
            <person name="Lapidus A."/>
            <person name="Lucas S."/>
            <person name="Berry K.W."/>
            <person name="Glavina Del Rio T."/>
            <person name="Dalin E."/>
            <person name="Tice H."/>
            <person name="Pitluck S."/>
            <person name="Richardson P."/>
            <person name="Bruce D."/>
            <person name="Goodwin L."/>
            <person name="Han C."/>
            <person name="Detter J.C."/>
            <person name="Schmutz J."/>
            <person name="Brettin T."/>
            <person name="Land M."/>
            <person name="Hauser L."/>
            <person name="Kyrpides N.C."/>
            <person name="Ivanova N."/>
            <person name="Goker M."/>
            <person name="Woyke T."/>
            <person name="Klenk H.P."/>
            <person name="Bryant D.A."/>
        </authorList>
    </citation>
    <scope>NUCLEOTIDE SEQUENCE [LARGE SCALE GENOMIC DNA]</scope>
    <source>
        <strain evidence="2">ATCC 23779 / DSM 785 / 114-95</strain>
    </source>
</reference>
<protein>
    <submittedName>
        <fullName evidence="1">Uncharacterized protein</fullName>
    </submittedName>
</protein>
<dbReference type="AlphaFoldDB" id="A9AVW9"/>
<dbReference type="eggNOG" id="ENOG502ZSEP">
    <property type="taxonomic scope" value="Bacteria"/>
</dbReference>
<dbReference type="BioCyc" id="HAUR316274:GHYA-568-MONOMER"/>
<evidence type="ECO:0000313" key="2">
    <source>
        <dbReference type="Proteomes" id="UP000000787"/>
    </source>
</evidence>
<dbReference type="HOGENOM" id="CLU_1330419_0_0_0"/>
<dbReference type="KEGG" id="hau:Haur_0559"/>
<keyword evidence="2" id="KW-1185">Reference proteome</keyword>
<gene>
    <name evidence="1" type="ordered locus">Haur_0559</name>
</gene>
<accession>A9AVW9</accession>
<name>A9AVW9_HERA2</name>
<evidence type="ECO:0000313" key="1">
    <source>
        <dbReference type="EMBL" id="ABX03207.1"/>
    </source>
</evidence>
<proteinExistence type="predicted"/>
<sequence>MAGVIGTVNQLTSPIWAGDFLDREHLMPGGAKVDASQFLATDGAIITLSANALVSATSISVTALANPIPANTMLRFGAGKYAYSTAAAAAGATSIAVEALPVALSSGDKATYNGSGTKPVTIVSGTLIGRTWAERDAGTAFGPAADADEEIYFLAFDISDATKNNDADLYRYNSIVKETFVPGWAGLSSTLKAFVRSHYQCTVGRA</sequence>